<dbReference type="SUPFAM" id="SSF51445">
    <property type="entry name" value="(Trans)glycosidases"/>
    <property type="match status" value="1"/>
</dbReference>
<feature type="domain" description="X8" evidence="14">
    <location>
        <begin position="418"/>
        <end position="512"/>
    </location>
</feature>
<evidence type="ECO:0000313" key="15">
    <source>
        <dbReference type="EMBL" id="THU58412.1"/>
    </source>
</evidence>
<dbReference type="PANTHER" id="PTHR32227">
    <property type="entry name" value="GLUCAN ENDO-1,3-BETA-GLUCOSIDASE BG1-RELATED-RELATED"/>
    <property type="match status" value="1"/>
</dbReference>
<evidence type="ECO:0000313" key="16">
    <source>
        <dbReference type="Proteomes" id="UP000317650"/>
    </source>
</evidence>
<name>A0A4S8JC75_MUSBA</name>
<dbReference type="Pfam" id="PF00332">
    <property type="entry name" value="Glyco_hydro_17"/>
    <property type="match status" value="1"/>
</dbReference>
<protein>
    <recommendedName>
        <fullName evidence="3">glucan endo-1,3-beta-D-glucosidase</fullName>
        <ecNumber evidence="3">3.2.1.39</ecNumber>
    </recommendedName>
</protein>
<keyword evidence="12" id="KW-1133">Transmembrane helix</keyword>
<dbReference type="EC" id="3.2.1.39" evidence="3"/>
<keyword evidence="6" id="KW-0611">Plant defense</keyword>
<evidence type="ECO:0000256" key="13">
    <source>
        <dbReference type="SAM" id="SignalP"/>
    </source>
</evidence>
<feature type="chain" id="PRO_5020454184" description="glucan endo-1,3-beta-D-glucosidase" evidence="13">
    <location>
        <begin position="23"/>
        <end position="675"/>
    </location>
</feature>
<evidence type="ECO:0000256" key="4">
    <source>
        <dbReference type="ARBA" id="ARBA00022729"/>
    </source>
</evidence>
<comment type="catalytic activity">
    <reaction evidence="1">
        <text>Hydrolysis of (1-&gt;3)-beta-D-glucosidic linkages in (1-&gt;3)-beta-D-glucans.</text>
        <dbReference type="EC" id="3.2.1.39"/>
    </reaction>
</comment>
<dbReference type="FunFam" id="3.20.20.80:FF:000002">
    <property type="entry name" value="Glucan endo-1,3-beta-glucosidase 3"/>
    <property type="match status" value="1"/>
</dbReference>
<dbReference type="SMART" id="SM00768">
    <property type="entry name" value="X8"/>
    <property type="match status" value="1"/>
</dbReference>
<gene>
    <name evidence="15" type="ORF">C4D60_Mb03t13970</name>
</gene>
<evidence type="ECO:0000256" key="2">
    <source>
        <dbReference type="ARBA" id="ARBA00008773"/>
    </source>
</evidence>
<dbReference type="FunFam" id="1.20.58.1040:FF:000003">
    <property type="entry name" value="glucan endo-1,3-beta-glucosidase 7"/>
    <property type="match status" value="1"/>
</dbReference>
<dbReference type="Pfam" id="PF07983">
    <property type="entry name" value="X8"/>
    <property type="match status" value="1"/>
</dbReference>
<evidence type="ECO:0000256" key="1">
    <source>
        <dbReference type="ARBA" id="ARBA00000382"/>
    </source>
</evidence>
<keyword evidence="12" id="KW-0472">Membrane</keyword>
<dbReference type="InterPro" id="IPR000490">
    <property type="entry name" value="Glyco_hydro_17"/>
</dbReference>
<evidence type="ECO:0000256" key="6">
    <source>
        <dbReference type="ARBA" id="ARBA00022821"/>
    </source>
</evidence>
<evidence type="ECO:0000256" key="8">
    <source>
        <dbReference type="ARBA" id="ARBA00023295"/>
    </source>
</evidence>
<keyword evidence="16" id="KW-1185">Reference proteome</keyword>
<dbReference type="InterPro" id="IPR044965">
    <property type="entry name" value="Glyco_hydro_17_plant"/>
</dbReference>
<evidence type="ECO:0000256" key="5">
    <source>
        <dbReference type="ARBA" id="ARBA00022801"/>
    </source>
</evidence>
<dbReference type="Gene3D" id="1.20.58.1040">
    <property type="match status" value="1"/>
</dbReference>
<feature type="region of interest" description="Disordered" evidence="11">
    <location>
        <begin position="638"/>
        <end position="675"/>
    </location>
</feature>
<dbReference type="GO" id="GO:0006952">
    <property type="term" value="P:defense response"/>
    <property type="evidence" value="ECO:0007669"/>
    <property type="project" value="UniProtKB-KW"/>
</dbReference>
<dbReference type="InterPro" id="IPR012946">
    <property type="entry name" value="X8"/>
</dbReference>
<dbReference type="InterPro" id="IPR017853">
    <property type="entry name" value="GH"/>
</dbReference>
<dbReference type="GO" id="GO:0042973">
    <property type="term" value="F:glucan endo-1,3-beta-D-glucosidase activity"/>
    <property type="evidence" value="ECO:0007669"/>
    <property type="project" value="UniProtKB-EC"/>
</dbReference>
<comment type="similarity">
    <text evidence="2 9">Belongs to the glycosyl hydrolase 17 family.</text>
</comment>
<keyword evidence="8 10" id="KW-0326">Glycosidase</keyword>
<dbReference type="EMBL" id="PYDT01000006">
    <property type="protein sequence ID" value="THU58412.1"/>
    <property type="molecule type" value="Genomic_DNA"/>
</dbReference>
<sequence>MSSATCPFTAIFLSVLVFRAAGCGRNHGCSHFHSLHPPHGLDDQRYLTILLYLSVICVGSFVISALFVDSAVDGAGIGVSYGRAASNLPPPVQVAQFLAHSTTFDCVKLFDADPATVQAFANTDLAVDVTVPNDLVANLTDLRFAHKWVRTNIVPRVDDTNIARILVGNEVISTANRSLVSSLVPAMQNLHTVLTSLSLQHRIKVASPQSLGVLSTSNPPSTGKFREGRVAEVMRPLLSFLRATGSPFMVNAYPFFGFSVDTLDYALFRPNPGVEDQNTGLVYSNMLDGQMDAVFSAMKRLGFDDVDIVISETGWPSVGDPRELGVNVDNARDYNKNLVQHVSSGTGTPLMPNRTFEAYIFSLFDENLKPGPLSQRNFGLFHPDLLPVYDIGVLTTEVAGQATAPVQTLNPTPSDSKRWCIPKPNTDVLLLQQNVEYVCGQGIDCTPIQSGGVCYFPDTVPAHAAFLMNEYYQTFGRNAFDCDFGRSGMITAIDPSPSRIKTGEIDPRGCDALSGSEPDMWLHLEYLKGTARLGGDGISGSVPDKRQPCPLSEIISGSPFYSTGGEKRPRFEARPAAATCSPKNGLRPAAAAAPRSQEECNEICFKDPVLKDHEWSYYIDRSPGHDNYSLFDIPKERVEEVRPKRPPKPTAVEPKPVLPHVEPNAAPDDLPSTSA</sequence>
<evidence type="ECO:0000256" key="11">
    <source>
        <dbReference type="SAM" id="MobiDB-lite"/>
    </source>
</evidence>
<reference evidence="15 16" key="1">
    <citation type="journal article" date="2019" name="Nat. Plants">
        <title>Genome sequencing of Musa balbisiana reveals subgenome evolution and function divergence in polyploid bananas.</title>
        <authorList>
            <person name="Yao X."/>
        </authorList>
    </citation>
    <scope>NUCLEOTIDE SEQUENCE [LARGE SCALE GENOMIC DNA]</scope>
    <source>
        <strain evidence="16">cv. DH-PKW</strain>
        <tissue evidence="15">Leaves</tissue>
    </source>
</reference>
<accession>A0A4S8JC75</accession>
<dbReference type="GO" id="GO:0005975">
    <property type="term" value="P:carbohydrate metabolic process"/>
    <property type="evidence" value="ECO:0007669"/>
    <property type="project" value="InterPro"/>
</dbReference>
<organism evidence="15 16">
    <name type="scientific">Musa balbisiana</name>
    <name type="common">Banana</name>
    <dbReference type="NCBI Taxonomy" id="52838"/>
    <lineage>
        <taxon>Eukaryota</taxon>
        <taxon>Viridiplantae</taxon>
        <taxon>Streptophyta</taxon>
        <taxon>Embryophyta</taxon>
        <taxon>Tracheophyta</taxon>
        <taxon>Spermatophyta</taxon>
        <taxon>Magnoliopsida</taxon>
        <taxon>Liliopsida</taxon>
        <taxon>Zingiberales</taxon>
        <taxon>Musaceae</taxon>
        <taxon>Musa</taxon>
    </lineage>
</organism>
<dbReference type="STRING" id="52838.A0A4S8JC75"/>
<dbReference type="Gene3D" id="3.20.20.80">
    <property type="entry name" value="Glycosidases"/>
    <property type="match status" value="1"/>
</dbReference>
<dbReference type="PROSITE" id="PS00587">
    <property type="entry name" value="GLYCOSYL_HYDROL_F17"/>
    <property type="match status" value="1"/>
</dbReference>
<dbReference type="Proteomes" id="UP000317650">
    <property type="component" value="Chromosome 3"/>
</dbReference>
<evidence type="ECO:0000259" key="14">
    <source>
        <dbReference type="SMART" id="SM00768"/>
    </source>
</evidence>
<feature type="signal peptide" evidence="13">
    <location>
        <begin position="1"/>
        <end position="22"/>
    </location>
</feature>
<evidence type="ECO:0000256" key="12">
    <source>
        <dbReference type="SAM" id="Phobius"/>
    </source>
</evidence>
<keyword evidence="4 13" id="KW-0732">Signal</keyword>
<keyword evidence="12" id="KW-0812">Transmembrane</keyword>
<evidence type="ECO:0000256" key="7">
    <source>
        <dbReference type="ARBA" id="ARBA00023157"/>
    </source>
</evidence>
<evidence type="ECO:0000256" key="9">
    <source>
        <dbReference type="RuleBase" id="RU004335"/>
    </source>
</evidence>
<proteinExistence type="inferred from homology"/>
<keyword evidence="7" id="KW-1015">Disulfide bond</keyword>
<feature type="transmembrane region" description="Helical" evidence="12">
    <location>
        <begin position="46"/>
        <end position="68"/>
    </location>
</feature>
<evidence type="ECO:0000256" key="3">
    <source>
        <dbReference type="ARBA" id="ARBA00012780"/>
    </source>
</evidence>
<comment type="caution">
    <text evidence="15">The sequence shown here is derived from an EMBL/GenBank/DDBJ whole genome shotgun (WGS) entry which is preliminary data.</text>
</comment>
<dbReference type="AlphaFoldDB" id="A0A4S8JC75"/>
<evidence type="ECO:0000256" key="10">
    <source>
        <dbReference type="RuleBase" id="RU004336"/>
    </source>
</evidence>
<keyword evidence="5 10" id="KW-0378">Hydrolase</keyword>